<evidence type="ECO:0000256" key="7">
    <source>
        <dbReference type="SAM" id="Phobius"/>
    </source>
</evidence>
<feature type="transmembrane region" description="Helical" evidence="7">
    <location>
        <begin position="331"/>
        <end position="350"/>
    </location>
</feature>
<evidence type="ECO:0000256" key="3">
    <source>
        <dbReference type="ARBA" id="ARBA00022475"/>
    </source>
</evidence>
<keyword evidence="4 7" id="KW-0812">Transmembrane</keyword>
<sequence>MVTGAFISSVGNSFIWPLTSVYLHNNLHQSLTTVGIVLLLYSGSNIVGSYVAGQLYDRFNPFHLMIEGISLATLTTFLMIFWHGWPAYPVALVFVGFATGWLITVTNSLGTSIKGRDGRFVFNMLYFGNNLGIVFGTSIVGFIYSHSIPMLFVIATSLYVIFMVVVLTKFRPAANVVQSRQARRADSAQLPKANMTVIYVFFISLAIIWVMYQQWVSNLSVYMTGMGIPMEKYSFLWTLNAGLIVIFQIGINWLAHWFKNPYWQIYIGLIFVTLSFVVLIWAHQYRDFVVAMTILTVGEATAFPAIPALVNDLTPFASKGKYQGLSNSWASAGKALGPLFGGLIIESVSYTRLFEIAVVANIAVLVVIMVVVKMVGKKAQSFR</sequence>
<dbReference type="InterPro" id="IPR011701">
    <property type="entry name" value="MFS"/>
</dbReference>
<dbReference type="GO" id="GO:0022857">
    <property type="term" value="F:transmembrane transporter activity"/>
    <property type="evidence" value="ECO:0007669"/>
    <property type="project" value="InterPro"/>
</dbReference>
<keyword evidence="10" id="KW-1185">Reference proteome</keyword>
<feature type="transmembrane region" description="Helical" evidence="7">
    <location>
        <begin position="121"/>
        <end position="144"/>
    </location>
</feature>
<feature type="transmembrane region" description="Helical" evidence="7">
    <location>
        <begin position="235"/>
        <end position="255"/>
    </location>
</feature>
<keyword evidence="3" id="KW-1003">Cell membrane</keyword>
<dbReference type="PROSITE" id="PS50850">
    <property type="entry name" value="MFS"/>
    <property type="match status" value="1"/>
</dbReference>
<evidence type="ECO:0000256" key="6">
    <source>
        <dbReference type="ARBA" id="ARBA00023136"/>
    </source>
</evidence>
<keyword evidence="5 7" id="KW-1133">Transmembrane helix</keyword>
<accession>A0A0R1HY32</accession>
<feature type="transmembrane region" description="Helical" evidence="7">
    <location>
        <begin position="150"/>
        <end position="172"/>
    </location>
</feature>
<feature type="transmembrane region" description="Helical" evidence="7">
    <location>
        <begin position="262"/>
        <end position="282"/>
    </location>
</feature>
<dbReference type="CDD" id="cd17329">
    <property type="entry name" value="MFS_MdtH_MDR_like"/>
    <property type="match status" value="1"/>
</dbReference>
<evidence type="ECO:0000256" key="5">
    <source>
        <dbReference type="ARBA" id="ARBA00022989"/>
    </source>
</evidence>
<dbReference type="Pfam" id="PF07690">
    <property type="entry name" value="MFS_1"/>
    <property type="match status" value="1"/>
</dbReference>
<feature type="transmembrane region" description="Helical" evidence="7">
    <location>
        <begin position="356"/>
        <end position="376"/>
    </location>
</feature>
<feature type="transmembrane region" description="Helical" evidence="7">
    <location>
        <begin position="31"/>
        <end position="52"/>
    </location>
</feature>
<dbReference type="Gene3D" id="1.20.1250.20">
    <property type="entry name" value="MFS general substrate transporter like domains"/>
    <property type="match status" value="2"/>
</dbReference>
<dbReference type="PATRIC" id="fig|1302272.5.peg.1638"/>
<dbReference type="GO" id="GO:0005886">
    <property type="term" value="C:plasma membrane"/>
    <property type="evidence" value="ECO:0007669"/>
    <property type="project" value="UniProtKB-SubCell"/>
</dbReference>
<feature type="domain" description="Major facilitator superfamily (MFS) profile" evidence="8">
    <location>
        <begin position="1"/>
        <end position="375"/>
    </location>
</feature>
<dbReference type="SUPFAM" id="SSF103473">
    <property type="entry name" value="MFS general substrate transporter"/>
    <property type="match status" value="1"/>
</dbReference>
<reference evidence="9 10" key="1">
    <citation type="journal article" date="2015" name="Genome Announc.">
        <title>Expanding the biotechnology potential of lactobacilli through comparative genomics of 213 strains and associated genera.</title>
        <authorList>
            <person name="Sun Z."/>
            <person name="Harris H.M."/>
            <person name="McCann A."/>
            <person name="Guo C."/>
            <person name="Argimon S."/>
            <person name="Zhang W."/>
            <person name="Yang X."/>
            <person name="Jeffery I.B."/>
            <person name="Cooney J.C."/>
            <person name="Kagawa T.F."/>
            <person name="Liu W."/>
            <person name="Song Y."/>
            <person name="Salvetti E."/>
            <person name="Wrobel A."/>
            <person name="Rasinkangas P."/>
            <person name="Parkhill J."/>
            <person name="Rea M.C."/>
            <person name="O'Sullivan O."/>
            <person name="Ritari J."/>
            <person name="Douillard F.P."/>
            <person name="Paul Ross R."/>
            <person name="Yang R."/>
            <person name="Briner A.E."/>
            <person name="Felis G.E."/>
            <person name="de Vos W.M."/>
            <person name="Barrangou R."/>
            <person name="Klaenhammer T.R."/>
            <person name="Caufield P.W."/>
            <person name="Cui Y."/>
            <person name="Zhang H."/>
            <person name="O'Toole P.W."/>
        </authorList>
    </citation>
    <scope>NUCLEOTIDE SEQUENCE [LARGE SCALE GENOMIC DNA]</scope>
    <source>
        <strain evidence="9 10">JCM 15530</strain>
    </source>
</reference>
<organism evidence="9 10">
    <name type="scientific">Secundilactobacillus kimchicus JCM 15530</name>
    <dbReference type="NCBI Taxonomy" id="1302272"/>
    <lineage>
        <taxon>Bacteria</taxon>
        <taxon>Bacillati</taxon>
        <taxon>Bacillota</taxon>
        <taxon>Bacilli</taxon>
        <taxon>Lactobacillales</taxon>
        <taxon>Lactobacillaceae</taxon>
        <taxon>Secundilactobacillus</taxon>
    </lineage>
</organism>
<feature type="transmembrane region" description="Helical" evidence="7">
    <location>
        <begin position="88"/>
        <end position="109"/>
    </location>
</feature>
<comment type="caution">
    <text evidence="9">The sequence shown here is derived from an EMBL/GenBank/DDBJ whole genome shotgun (WGS) entry which is preliminary data.</text>
</comment>
<feature type="transmembrane region" description="Helical" evidence="7">
    <location>
        <begin position="288"/>
        <end position="310"/>
    </location>
</feature>
<keyword evidence="2" id="KW-0813">Transport</keyword>
<dbReference type="Proteomes" id="UP000050911">
    <property type="component" value="Unassembled WGS sequence"/>
</dbReference>
<protein>
    <submittedName>
        <fullName evidence="9">Major facilitator superfamily permease</fullName>
    </submittedName>
</protein>
<dbReference type="InterPro" id="IPR050171">
    <property type="entry name" value="MFS_Transporters"/>
</dbReference>
<proteinExistence type="predicted"/>
<feature type="transmembrane region" description="Helical" evidence="7">
    <location>
        <begin position="193"/>
        <end position="215"/>
    </location>
</feature>
<dbReference type="InterPro" id="IPR036259">
    <property type="entry name" value="MFS_trans_sf"/>
</dbReference>
<evidence type="ECO:0000313" key="10">
    <source>
        <dbReference type="Proteomes" id="UP000050911"/>
    </source>
</evidence>
<keyword evidence="6 7" id="KW-0472">Membrane</keyword>
<name>A0A0R1HY32_9LACO</name>
<evidence type="ECO:0000256" key="4">
    <source>
        <dbReference type="ARBA" id="ARBA00022692"/>
    </source>
</evidence>
<feature type="transmembrane region" description="Helical" evidence="7">
    <location>
        <begin position="64"/>
        <end position="82"/>
    </location>
</feature>
<evidence type="ECO:0000256" key="1">
    <source>
        <dbReference type="ARBA" id="ARBA00004651"/>
    </source>
</evidence>
<dbReference type="EMBL" id="AZCX01000003">
    <property type="protein sequence ID" value="KRK48513.1"/>
    <property type="molecule type" value="Genomic_DNA"/>
</dbReference>
<evidence type="ECO:0000313" key="9">
    <source>
        <dbReference type="EMBL" id="KRK48513.1"/>
    </source>
</evidence>
<comment type="subcellular location">
    <subcellularLocation>
        <location evidence="1">Cell membrane</location>
        <topology evidence="1">Multi-pass membrane protein</topology>
    </subcellularLocation>
</comment>
<gene>
    <name evidence="9" type="ORF">FC96_GL001622</name>
</gene>
<evidence type="ECO:0000256" key="2">
    <source>
        <dbReference type="ARBA" id="ARBA00022448"/>
    </source>
</evidence>
<dbReference type="AlphaFoldDB" id="A0A0R1HY32"/>
<dbReference type="PANTHER" id="PTHR23517:SF10">
    <property type="entry name" value="MAJOR FACILITATOR SUPERFAMILY (MFS) PROFILE DOMAIN-CONTAINING PROTEIN"/>
    <property type="match status" value="1"/>
</dbReference>
<dbReference type="InterPro" id="IPR020846">
    <property type="entry name" value="MFS_dom"/>
</dbReference>
<evidence type="ECO:0000259" key="8">
    <source>
        <dbReference type="PROSITE" id="PS50850"/>
    </source>
</evidence>
<dbReference type="PANTHER" id="PTHR23517">
    <property type="entry name" value="RESISTANCE PROTEIN MDTM, PUTATIVE-RELATED-RELATED"/>
    <property type="match status" value="1"/>
</dbReference>